<comment type="similarity">
    <text evidence="1">Belongs to the GPN-loop GTPase family.</text>
</comment>
<proteinExistence type="inferred from homology"/>
<dbReference type="InterPro" id="IPR004130">
    <property type="entry name" value="Gpn"/>
</dbReference>
<dbReference type="PANTHER" id="PTHR21231:SF8">
    <property type="entry name" value="GPN-LOOP GTPASE 1"/>
    <property type="match status" value="1"/>
</dbReference>
<evidence type="ECO:0000256" key="2">
    <source>
        <dbReference type="ARBA" id="ARBA00022741"/>
    </source>
</evidence>
<comment type="caution">
    <text evidence="5">The sequence shown here is derived from an EMBL/GenBank/DDBJ whole genome shotgun (WGS) entry which is preliminary data.</text>
</comment>
<evidence type="ECO:0000256" key="1">
    <source>
        <dbReference type="ARBA" id="ARBA00005290"/>
    </source>
</evidence>
<accession>A0A7C4E2G8</accession>
<keyword evidence="4" id="KW-0342">GTP-binding</keyword>
<keyword evidence="2" id="KW-0547">Nucleotide-binding</keyword>
<dbReference type="Gene3D" id="3.40.50.300">
    <property type="entry name" value="P-loop containing nucleotide triphosphate hydrolases"/>
    <property type="match status" value="1"/>
</dbReference>
<dbReference type="Pfam" id="PF03029">
    <property type="entry name" value="ATP_bind_1"/>
    <property type="match status" value="1"/>
</dbReference>
<evidence type="ECO:0000256" key="4">
    <source>
        <dbReference type="ARBA" id="ARBA00023134"/>
    </source>
</evidence>
<gene>
    <name evidence="5" type="ORF">ENT82_06525</name>
</gene>
<evidence type="ECO:0000313" key="5">
    <source>
        <dbReference type="EMBL" id="HGN90761.1"/>
    </source>
</evidence>
<dbReference type="PANTHER" id="PTHR21231">
    <property type="entry name" value="XPA-BINDING PROTEIN 1-RELATED"/>
    <property type="match status" value="1"/>
</dbReference>
<dbReference type="GO" id="GO:0005525">
    <property type="term" value="F:GTP binding"/>
    <property type="evidence" value="ECO:0007669"/>
    <property type="project" value="UniProtKB-KW"/>
</dbReference>
<dbReference type="CDD" id="cd17870">
    <property type="entry name" value="GPN1"/>
    <property type="match status" value="1"/>
</dbReference>
<sequence length="256" mass="28334">MTKTRVIFVVGTAGSGKSSLTGVFSEWLRDHEQSTATVNLDPAALSLPYDPDVDVREFVDYERIMSTRNLGPNGALIASVREVARNIDEIAALVEETNADWLLVDTPGQLELFAFRKEGRIIARKISDGRKLLLFLLDSVICAHPRNYAATLFLSVSTILSLGLPAVNVLTKTDAVPPRHLARIFGWHESEESFAVSSGGSMNELQMTLSREIVQTVWEISNSIPLVAVSAKTYEGFTELYANLTRIYDEGEMELR</sequence>
<dbReference type="EMBL" id="DTAD01000073">
    <property type="protein sequence ID" value="HGN90761.1"/>
    <property type="molecule type" value="Genomic_DNA"/>
</dbReference>
<dbReference type="InterPro" id="IPR030230">
    <property type="entry name" value="Gpn1/Npa3/XAB1"/>
</dbReference>
<protein>
    <submittedName>
        <fullName evidence="5">GTPase</fullName>
    </submittedName>
</protein>
<dbReference type="SUPFAM" id="SSF52540">
    <property type="entry name" value="P-loop containing nucleoside triphosphate hydrolases"/>
    <property type="match status" value="1"/>
</dbReference>
<dbReference type="GO" id="GO:0003924">
    <property type="term" value="F:GTPase activity"/>
    <property type="evidence" value="ECO:0007669"/>
    <property type="project" value="InterPro"/>
</dbReference>
<dbReference type="InterPro" id="IPR027417">
    <property type="entry name" value="P-loop_NTPase"/>
</dbReference>
<dbReference type="AlphaFoldDB" id="A0A7C4E2G8"/>
<reference evidence="5" key="1">
    <citation type="journal article" date="2020" name="mSystems">
        <title>Genome- and Community-Level Interaction Insights into Carbon Utilization and Element Cycling Functions of Hydrothermarchaeota in Hydrothermal Sediment.</title>
        <authorList>
            <person name="Zhou Z."/>
            <person name="Liu Y."/>
            <person name="Xu W."/>
            <person name="Pan J."/>
            <person name="Luo Z.H."/>
            <person name="Li M."/>
        </authorList>
    </citation>
    <scope>NUCLEOTIDE SEQUENCE [LARGE SCALE GENOMIC DNA]</scope>
    <source>
        <strain evidence="5">SpSt-613</strain>
    </source>
</reference>
<organism evidence="5">
    <name type="scientific">Caldiarchaeum subterraneum</name>
    <dbReference type="NCBI Taxonomy" id="311458"/>
    <lineage>
        <taxon>Archaea</taxon>
        <taxon>Nitrososphaerota</taxon>
        <taxon>Candidatus Caldarchaeales</taxon>
        <taxon>Candidatus Caldarchaeaceae</taxon>
        <taxon>Candidatus Caldarchaeum</taxon>
    </lineage>
</organism>
<evidence type="ECO:0000256" key="3">
    <source>
        <dbReference type="ARBA" id="ARBA00022801"/>
    </source>
</evidence>
<keyword evidence="3" id="KW-0378">Hydrolase</keyword>
<name>A0A7C4E2G8_CALS0</name>